<dbReference type="AlphaFoldDB" id="A0A5B7DIJ6"/>
<dbReference type="EMBL" id="VSRR010000967">
    <property type="protein sequence ID" value="MPC21362.1"/>
    <property type="molecule type" value="Genomic_DNA"/>
</dbReference>
<evidence type="ECO:0000313" key="3">
    <source>
        <dbReference type="Proteomes" id="UP000324222"/>
    </source>
</evidence>
<gene>
    <name evidence="2" type="ORF">E2C01_014344</name>
</gene>
<protein>
    <submittedName>
        <fullName evidence="2">Uncharacterized protein</fullName>
    </submittedName>
</protein>
<sequence length="85" mass="9114">MEVRNGWLRRGMRTGDIEMQMLDKLSGEAALAPPASQLLPLSTVGSHLDNSRSSSLPQCAHQRQQQTSHQNTTTLAGLTGEGEAG</sequence>
<evidence type="ECO:0000313" key="2">
    <source>
        <dbReference type="EMBL" id="MPC21362.1"/>
    </source>
</evidence>
<evidence type="ECO:0000256" key="1">
    <source>
        <dbReference type="SAM" id="MobiDB-lite"/>
    </source>
</evidence>
<accession>A0A5B7DIJ6</accession>
<feature type="compositionally biased region" description="Polar residues" evidence="1">
    <location>
        <begin position="51"/>
        <end position="71"/>
    </location>
</feature>
<dbReference type="Proteomes" id="UP000324222">
    <property type="component" value="Unassembled WGS sequence"/>
</dbReference>
<reference evidence="2 3" key="1">
    <citation type="submission" date="2019-05" db="EMBL/GenBank/DDBJ databases">
        <title>Another draft genome of Portunus trituberculatus and its Hox gene families provides insights of decapod evolution.</title>
        <authorList>
            <person name="Jeong J.-H."/>
            <person name="Song I."/>
            <person name="Kim S."/>
            <person name="Choi T."/>
            <person name="Kim D."/>
            <person name="Ryu S."/>
            <person name="Kim W."/>
        </authorList>
    </citation>
    <scope>NUCLEOTIDE SEQUENCE [LARGE SCALE GENOMIC DNA]</scope>
    <source>
        <tissue evidence="2">Muscle</tissue>
    </source>
</reference>
<name>A0A5B7DIJ6_PORTR</name>
<comment type="caution">
    <text evidence="2">The sequence shown here is derived from an EMBL/GenBank/DDBJ whole genome shotgun (WGS) entry which is preliminary data.</text>
</comment>
<proteinExistence type="predicted"/>
<feature type="region of interest" description="Disordered" evidence="1">
    <location>
        <begin position="43"/>
        <end position="85"/>
    </location>
</feature>
<organism evidence="2 3">
    <name type="scientific">Portunus trituberculatus</name>
    <name type="common">Swimming crab</name>
    <name type="synonym">Neptunus trituberculatus</name>
    <dbReference type="NCBI Taxonomy" id="210409"/>
    <lineage>
        <taxon>Eukaryota</taxon>
        <taxon>Metazoa</taxon>
        <taxon>Ecdysozoa</taxon>
        <taxon>Arthropoda</taxon>
        <taxon>Crustacea</taxon>
        <taxon>Multicrustacea</taxon>
        <taxon>Malacostraca</taxon>
        <taxon>Eumalacostraca</taxon>
        <taxon>Eucarida</taxon>
        <taxon>Decapoda</taxon>
        <taxon>Pleocyemata</taxon>
        <taxon>Brachyura</taxon>
        <taxon>Eubrachyura</taxon>
        <taxon>Portunoidea</taxon>
        <taxon>Portunidae</taxon>
        <taxon>Portuninae</taxon>
        <taxon>Portunus</taxon>
    </lineage>
</organism>
<keyword evidence="3" id="KW-1185">Reference proteome</keyword>